<protein>
    <submittedName>
        <fullName evidence="2">Uncharacterized protein</fullName>
    </submittedName>
</protein>
<proteinExistence type="predicted"/>
<feature type="transmembrane region" description="Helical" evidence="1">
    <location>
        <begin position="168"/>
        <end position="188"/>
    </location>
</feature>
<dbReference type="Proteomes" id="UP001343600">
    <property type="component" value="Unassembled WGS sequence"/>
</dbReference>
<keyword evidence="3" id="KW-1185">Reference proteome</keyword>
<evidence type="ECO:0000256" key="1">
    <source>
        <dbReference type="SAM" id="Phobius"/>
    </source>
</evidence>
<accession>A0ABU7N8X0</accession>
<evidence type="ECO:0000313" key="2">
    <source>
        <dbReference type="EMBL" id="MEE4041370.1"/>
    </source>
</evidence>
<name>A0ABU7N8X0_PSEVI</name>
<keyword evidence="1" id="KW-1133">Transmembrane helix</keyword>
<feature type="transmembrane region" description="Helical" evidence="1">
    <location>
        <begin position="142"/>
        <end position="162"/>
    </location>
</feature>
<dbReference type="EMBL" id="JAZEIP010000023">
    <property type="protein sequence ID" value="MEE4041370.1"/>
    <property type="molecule type" value="Genomic_DNA"/>
</dbReference>
<sequence length="243" mass="26705">MATIYDPDSRLIKSGPIIMFFFVMASSLFGPANFSGVWWLYGCLMALFFLYVVYMIYWCESFTLFALSFLSSFVFSFAFSAAGLAYAVLVNDLSISNFRAAVINAGLLSAVLILYICIYFSPSKPHAFQIIGNKVSRTSMKSSGTSPLIISGAATLVSAIFIGSVSSLTSGVAAVMGLLFACTALMIYERHTISGLRTLRIQEKATSLSYTFMQIEEIRKARSRWLIGRLLKWLVASCTASET</sequence>
<keyword evidence="1" id="KW-0472">Membrane</keyword>
<comment type="caution">
    <text evidence="2">The sequence shown here is derived from an EMBL/GenBank/DDBJ whole genome shotgun (WGS) entry which is preliminary data.</text>
</comment>
<feature type="transmembrane region" description="Helical" evidence="1">
    <location>
        <begin position="12"/>
        <end position="32"/>
    </location>
</feature>
<organism evidence="2 3">
    <name type="scientific">Pseudomonas viridiflava</name>
    <name type="common">Phytomonas viridiflava</name>
    <dbReference type="NCBI Taxonomy" id="33069"/>
    <lineage>
        <taxon>Bacteria</taxon>
        <taxon>Pseudomonadati</taxon>
        <taxon>Pseudomonadota</taxon>
        <taxon>Gammaproteobacteria</taxon>
        <taxon>Pseudomonadales</taxon>
        <taxon>Pseudomonadaceae</taxon>
        <taxon>Pseudomonas</taxon>
    </lineage>
</organism>
<reference evidence="2 3" key="1">
    <citation type="submission" date="2024-01" db="EMBL/GenBank/DDBJ databases">
        <title>Characterization of Pseudomonas viridiflava in Georgia, USA.</title>
        <authorList>
            <person name="Zhao M."/>
            <person name="Dutta B."/>
        </authorList>
    </citation>
    <scope>NUCLEOTIDE SEQUENCE [LARGE SCALE GENOMIC DNA]</scope>
    <source>
        <strain evidence="2 3">21GA0539</strain>
    </source>
</reference>
<feature type="transmembrane region" description="Helical" evidence="1">
    <location>
        <begin position="64"/>
        <end position="89"/>
    </location>
</feature>
<keyword evidence="1" id="KW-0812">Transmembrane</keyword>
<dbReference type="RefSeq" id="WP_330513323.1">
    <property type="nucleotide sequence ID" value="NZ_JAZEIH010000026.1"/>
</dbReference>
<evidence type="ECO:0000313" key="3">
    <source>
        <dbReference type="Proteomes" id="UP001343600"/>
    </source>
</evidence>
<gene>
    <name evidence="2" type="ORF">V2I87_14825</name>
</gene>
<feature type="transmembrane region" description="Helical" evidence="1">
    <location>
        <begin position="38"/>
        <end position="57"/>
    </location>
</feature>
<feature type="transmembrane region" description="Helical" evidence="1">
    <location>
        <begin position="101"/>
        <end position="121"/>
    </location>
</feature>